<keyword evidence="3" id="KW-0597">Phosphoprotein</keyword>
<proteinExistence type="predicted"/>
<evidence type="ECO:0000313" key="12">
    <source>
        <dbReference type="Proteomes" id="UP000577956"/>
    </source>
</evidence>
<feature type="transmembrane region" description="Helical" evidence="8">
    <location>
        <begin position="21"/>
        <end position="44"/>
    </location>
</feature>
<dbReference type="PANTHER" id="PTHR36115">
    <property type="entry name" value="PROLINE-RICH ANTIGEN HOMOLOG-RELATED"/>
    <property type="match status" value="1"/>
</dbReference>
<dbReference type="PANTHER" id="PTHR36115:SF6">
    <property type="entry name" value="PROLINE-RICH ANTIGEN HOMOLOG"/>
    <property type="match status" value="1"/>
</dbReference>
<dbReference type="Proteomes" id="UP000618382">
    <property type="component" value="Unassembled WGS sequence"/>
</dbReference>
<keyword evidence="5 8" id="KW-1133">Transmembrane helix</keyword>
<dbReference type="SUPFAM" id="SSF49879">
    <property type="entry name" value="SMAD/FHA domain"/>
    <property type="match status" value="1"/>
</dbReference>
<evidence type="ECO:0000313" key="13">
    <source>
        <dbReference type="Proteomes" id="UP000618382"/>
    </source>
</evidence>
<keyword evidence="6 8" id="KW-0472">Membrane</keyword>
<comment type="caution">
    <text evidence="11">The sequence shown here is derived from an EMBL/GenBank/DDBJ whole genome shotgun (WGS) entry which is preliminary data.</text>
</comment>
<feature type="domain" description="FHA" evidence="9">
    <location>
        <begin position="313"/>
        <end position="365"/>
    </location>
</feature>
<dbReference type="AlphaFoldDB" id="A0A7Y9FFI1"/>
<comment type="subcellular location">
    <subcellularLocation>
        <location evidence="1">Cell membrane</location>
        <topology evidence="1">Multi-pass membrane protein</topology>
    </subcellularLocation>
</comment>
<organism evidence="11 12">
    <name type="scientific">Cellulomonas oligotrophica</name>
    <dbReference type="NCBI Taxonomy" id="931536"/>
    <lineage>
        <taxon>Bacteria</taxon>
        <taxon>Bacillati</taxon>
        <taxon>Actinomycetota</taxon>
        <taxon>Actinomycetes</taxon>
        <taxon>Micrococcales</taxon>
        <taxon>Cellulomonadaceae</taxon>
        <taxon>Cellulomonas</taxon>
    </lineage>
</organism>
<evidence type="ECO:0000256" key="3">
    <source>
        <dbReference type="ARBA" id="ARBA00022553"/>
    </source>
</evidence>
<dbReference type="Proteomes" id="UP000577956">
    <property type="component" value="Unassembled WGS sequence"/>
</dbReference>
<dbReference type="InterPro" id="IPR008984">
    <property type="entry name" value="SMAD_FHA_dom_sf"/>
</dbReference>
<dbReference type="GO" id="GO:0005886">
    <property type="term" value="C:plasma membrane"/>
    <property type="evidence" value="ECO:0007669"/>
    <property type="project" value="UniProtKB-SubCell"/>
</dbReference>
<evidence type="ECO:0000313" key="10">
    <source>
        <dbReference type="EMBL" id="GIG33786.1"/>
    </source>
</evidence>
<evidence type="ECO:0000256" key="8">
    <source>
        <dbReference type="SAM" id="Phobius"/>
    </source>
</evidence>
<keyword evidence="2" id="KW-1003">Cell membrane</keyword>
<evidence type="ECO:0000256" key="2">
    <source>
        <dbReference type="ARBA" id="ARBA00022475"/>
    </source>
</evidence>
<gene>
    <name evidence="11" type="ORF">BKA21_000630</name>
    <name evidence="10" type="ORF">Col01nite_29450</name>
</gene>
<dbReference type="InterPro" id="IPR010432">
    <property type="entry name" value="RDD"/>
</dbReference>
<keyword evidence="13" id="KW-1185">Reference proteome</keyword>
<dbReference type="InterPro" id="IPR051791">
    <property type="entry name" value="Pra-immunoreactive"/>
</dbReference>
<reference evidence="11 12" key="1">
    <citation type="submission" date="2020-07" db="EMBL/GenBank/DDBJ databases">
        <title>Sequencing the genomes of 1000 actinobacteria strains.</title>
        <authorList>
            <person name="Klenk H.-P."/>
        </authorList>
    </citation>
    <scope>NUCLEOTIDE SEQUENCE [LARGE SCALE GENOMIC DNA]</scope>
    <source>
        <strain evidence="11 12">DSM 24482</strain>
    </source>
</reference>
<dbReference type="Gene3D" id="2.60.200.20">
    <property type="match status" value="1"/>
</dbReference>
<protein>
    <recommendedName>
        <fullName evidence="9">FHA domain-containing protein</fullName>
    </recommendedName>
</protein>
<evidence type="ECO:0000256" key="4">
    <source>
        <dbReference type="ARBA" id="ARBA00022692"/>
    </source>
</evidence>
<feature type="transmembrane region" description="Helical" evidence="8">
    <location>
        <begin position="116"/>
        <end position="139"/>
    </location>
</feature>
<sequence length="410" mass="41674">MTRTSLRPPVGDQPAGLGRRFVAVAVDQVLVLLLGGGLVVLALADAVRAVVGGAEPGSVAGAVPVPLLVAGTVVAAVLTLVQWLLHGRLGWTLGRLLLGVRTVDADARTPVGAWRVLVRGLVVAAGSLACGVGQLVVLASPLLDRTGRRRGWHDQAVGAEVLRVDRQEAARRAARAGARARGSDGPGLVPPVPGVGDVVPVPARAVPAQAVVAGAGLPAAGPRTPSGGVPTATGALRLAPLHQQRSGPDLDTRAVPLVRPGSPDLVFGLAPELEMTRPAPPRADVRPVQPEPGARGARLAFDDGRVVVVETSALVGRNPAPAPGVQVVRVMDPGRSVSKTHLQVGVDADGAWVADRGSTNGTVVTLPDGQQVVCRVDHPVRLRPGATVQLGDCTFRVLAVPAGGGRASVP</sequence>
<reference evidence="10 13" key="2">
    <citation type="submission" date="2021-01" db="EMBL/GenBank/DDBJ databases">
        <title>Whole genome shotgun sequence of Cellulomonas oligotrophica NBRC 109435.</title>
        <authorList>
            <person name="Komaki H."/>
            <person name="Tamura T."/>
        </authorList>
    </citation>
    <scope>NUCLEOTIDE SEQUENCE [LARGE SCALE GENOMIC DNA]</scope>
    <source>
        <strain evidence="10 13">NBRC 109435</strain>
    </source>
</reference>
<dbReference type="InterPro" id="IPR000253">
    <property type="entry name" value="FHA_dom"/>
</dbReference>
<evidence type="ECO:0000313" key="11">
    <source>
        <dbReference type="EMBL" id="NYD85081.1"/>
    </source>
</evidence>
<dbReference type="Pfam" id="PF06271">
    <property type="entry name" value="RDD"/>
    <property type="match status" value="1"/>
</dbReference>
<evidence type="ECO:0000256" key="7">
    <source>
        <dbReference type="SAM" id="MobiDB-lite"/>
    </source>
</evidence>
<evidence type="ECO:0000259" key="9">
    <source>
        <dbReference type="PROSITE" id="PS50006"/>
    </source>
</evidence>
<keyword evidence="4 8" id="KW-0812">Transmembrane</keyword>
<feature type="region of interest" description="Disordered" evidence="7">
    <location>
        <begin position="276"/>
        <end position="296"/>
    </location>
</feature>
<evidence type="ECO:0000256" key="5">
    <source>
        <dbReference type="ARBA" id="ARBA00022989"/>
    </source>
</evidence>
<name>A0A7Y9FFI1_9CELL</name>
<dbReference type="RefSeq" id="WP_140458670.1">
    <property type="nucleotide sequence ID" value="NZ_BAABFI010000003.1"/>
</dbReference>
<evidence type="ECO:0000256" key="1">
    <source>
        <dbReference type="ARBA" id="ARBA00004651"/>
    </source>
</evidence>
<dbReference type="EMBL" id="JACCBK010000001">
    <property type="protein sequence ID" value="NYD85081.1"/>
    <property type="molecule type" value="Genomic_DNA"/>
</dbReference>
<evidence type="ECO:0000256" key="6">
    <source>
        <dbReference type="ARBA" id="ARBA00023136"/>
    </source>
</evidence>
<accession>A0A7Y9FFI1</accession>
<dbReference type="EMBL" id="BONN01000009">
    <property type="protein sequence ID" value="GIG33786.1"/>
    <property type="molecule type" value="Genomic_DNA"/>
</dbReference>
<dbReference type="PROSITE" id="PS50006">
    <property type="entry name" value="FHA_DOMAIN"/>
    <property type="match status" value="1"/>
</dbReference>
<dbReference type="Pfam" id="PF00498">
    <property type="entry name" value="FHA"/>
    <property type="match status" value="1"/>
</dbReference>
<feature type="transmembrane region" description="Helical" evidence="8">
    <location>
        <begin position="64"/>
        <end position="85"/>
    </location>
</feature>
<dbReference type="CDD" id="cd00060">
    <property type="entry name" value="FHA"/>
    <property type="match status" value="1"/>
</dbReference>